<evidence type="ECO:0000313" key="3">
    <source>
        <dbReference type="Proteomes" id="UP001217089"/>
    </source>
</evidence>
<evidence type="ECO:0000313" key="2">
    <source>
        <dbReference type="EMBL" id="KAJ8301351.1"/>
    </source>
</evidence>
<dbReference type="Proteomes" id="UP001217089">
    <property type="component" value="Unassembled WGS sequence"/>
</dbReference>
<comment type="caution">
    <text evidence="2">The sequence shown here is derived from an EMBL/GenBank/DDBJ whole genome shotgun (WGS) entry which is preliminary data.</text>
</comment>
<organism evidence="2 3">
    <name type="scientific">Tegillarca granosa</name>
    <name type="common">Malaysian cockle</name>
    <name type="synonym">Anadara granosa</name>
    <dbReference type="NCBI Taxonomy" id="220873"/>
    <lineage>
        <taxon>Eukaryota</taxon>
        <taxon>Metazoa</taxon>
        <taxon>Spiralia</taxon>
        <taxon>Lophotrochozoa</taxon>
        <taxon>Mollusca</taxon>
        <taxon>Bivalvia</taxon>
        <taxon>Autobranchia</taxon>
        <taxon>Pteriomorphia</taxon>
        <taxon>Arcoida</taxon>
        <taxon>Arcoidea</taxon>
        <taxon>Arcidae</taxon>
        <taxon>Tegillarca</taxon>
    </lineage>
</organism>
<gene>
    <name evidence="2" type="ORF">KUTeg_020338</name>
</gene>
<feature type="compositionally biased region" description="Basic and acidic residues" evidence="1">
    <location>
        <begin position="104"/>
        <end position="131"/>
    </location>
</feature>
<sequence>MQSDVDMEDVSMLYQYGDGISPDEGSDDYSMMSVGSSENSGSLQRKHRPKYLNISRSVSATSSEDENTDSNVSTDNEGRLAPLAIMNEAVVAQAASAFAEEMEDFKTETSEDSWKDMFDKSDSEFPDELKMHKSPNGPVSPSWREGLDSPPFSPPRRDSYPGKRRASSPVSPKDKLHFTYTDMSPPSRQLSLDELYGDGHAHAAHEGGAHGGVNFVQKPSPVSPEEINNSLITTTGEHLFFEKPKEKRLQENLTLKPDIVSHEISEESRVMDLATFAASVASSTANLTQMTVSPTNLTVNTTT</sequence>
<accession>A0ABQ9EAB9</accession>
<proteinExistence type="predicted"/>
<feature type="region of interest" description="Disordered" evidence="1">
    <location>
        <begin position="101"/>
        <end position="187"/>
    </location>
</feature>
<dbReference type="EMBL" id="JARBDR010000918">
    <property type="protein sequence ID" value="KAJ8301351.1"/>
    <property type="molecule type" value="Genomic_DNA"/>
</dbReference>
<keyword evidence="3" id="KW-1185">Reference proteome</keyword>
<feature type="region of interest" description="Disordered" evidence="1">
    <location>
        <begin position="1"/>
        <end position="80"/>
    </location>
</feature>
<feature type="compositionally biased region" description="Polar residues" evidence="1">
    <location>
        <begin position="33"/>
        <end position="43"/>
    </location>
</feature>
<reference evidence="2 3" key="1">
    <citation type="submission" date="2022-12" db="EMBL/GenBank/DDBJ databases">
        <title>Chromosome-level genome of Tegillarca granosa.</title>
        <authorList>
            <person name="Kim J."/>
        </authorList>
    </citation>
    <scope>NUCLEOTIDE SEQUENCE [LARGE SCALE GENOMIC DNA]</scope>
    <source>
        <strain evidence="2">Teg-2019</strain>
        <tissue evidence="2">Adductor muscle</tissue>
    </source>
</reference>
<evidence type="ECO:0000256" key="1">
    <source>
        <dbReference type="SAM" id="MobiDB-lite"/>
    </source>
</evidence>
<protein>
    <submittedName>
        <fullName evidence="2">Uncharacterized protein</fullName>
    </submittedName>
</protein>
<name>A0ABQ9EAB9_TEGGR</name>